<evidence type="ECO:0008006" key="3">
    <source>
        <dbReference type="Google" id="ProtNLM"/>
    </source>
</evidence>
<comment type="caution">
    <text evidence="1">The sequence shown here is derived from an EMBL/GenBank/DDBJ whole genome shotgun (WGS) entry which is preliminary data.</text>
</comment>
<keyword evidence="2" id="KW-1185">Reference proteome</keyword>
<gene>
    <name evidence="1" type="ORF">KFK09_028192</name>
</gene>
<dbReference type="InterPro" id="IPR036047">
    <property type="entry name" value="F-box-like_dom_sf"/>
</dbReference>
<dbReference type="EMBL" id="JAGYWB010000019">
    <property type="protein sequence ID" value="KAI0488363.1"/>
    <property type="molecule type" value="Genomic_DNA"/>
</dbReference>
<evidence type="ECO:0000313" key="1">
    <source>
        <dbReference type="EMBL" id="KAI0488363.1"/>
    </source>
</evidence>
<dbReference type="Gene3D" id="1.20.1280.50">
    <property type="match status" value="1"/>
</dbReference>
<dbReference type="SUPFAM" id="SSF81383">
    <property type="entry name" value="F-box domain"/>
    <property type="match status" value="1"/>
</dbReference>
<name>A0A8T3A6R7_DENNO</name>
<accession>A0A8T3A6R7</accession>
<organism evidence="1 2">
    <name type="scientific">Dendrobium nobile</name>
    <name type="common">Orchid</name>
    <dbReference type="NCBI Taxonomy" id="94219"/>
    <lineage>
        <taxon>Eukaryota</taxon>
        <taxon>Viridiplantae</taxon>
        <taxon>Streptophyta</taxon>
        <taxon>Embryophyta</taxon>
        <taxon>Tracheophyta</taxon>
        <taxon>Spermatophyta</taxon>
        <taxon>Magnoliopsida</taxon>
        <taxon>Liliopsida</taxon>
        <taxon>Asparagales</taxon>
        <taxon>Orchidaceae</taxon>
        <taxon>Epidendroideae</taxon>
        <taxon>Malaxideae</taxon>
        <taxon>Dendrobiinae</taxon>
        <taxon>Dendrobium</taxon>
    </lineage>
</organism>
<reference evidence="1" key="1">
    <citation type="journal article" date="2022" name="Front. Genet.">
        <title>Chromosome-Scale Assembly of the Dendrobium nobile Genome Provides Insights Into the Molecular Mechanism of the Biosynthesis of the Medicinal Active Ingredient of Dendrobium.</title>
        <authorList>
            <person name="Xu Q."/>
            <person name="Niu S.-C."/>
            <person name="Li K.-L."/>
            <person name="Zheng P.-J."/>
            <person name="Zhang X.-J."/>
            <person name="Jia Y."/>
            <person name="Liu Y."/>
            <person name="Niu Y.-X."/>
            <person name="Yu L.-H."/>
            <person name="Chen D.-F."/>
            <person name="Zhang G.-Q."/>
        </authorList>
    </citation>
    <scope>NUCLEOTIDE SEQUENCE</scope>
    <source>
        <tissue evidence="1">Leaf</tissue>
    </source>
</reference>
<protein>
    <recommendedName>
        <fullName evidence="3">F-box domain-containing protein</fullName>
    </recommendedName>
</protein>
<dbReference type="AlphaFoldDB" id="A0A8T3A6R7"/>
<evidence type="ECO:0000313" key="2">
    <source>
        <dbReference type="Proteomes" id="UP000829196"/>
    </source>
</evidence>
<proteinExistence type="predicted"/>
<sequence>MRTRAQDQAAVVARVRERASGPAQERAARLVYMGIVWATGMEWERAAGQCPARSSGLPAMVERGGGDLLERLGPDLSAAVLRCLDDPTDLVRSASVSQSWHRFGLT</sequence>
<dbReference type="Proteomes" id="UP000829196">
    <property type="component" value="Unassembled WGS sequence"/>
</dbReference>